<reference evidence="1" key="1">
    <citation type="submission" date="2023-07" db="EMBL/GenBank/DDBJ databases">
        <title>Genomic Encyclopedia of Type Strains, Phase IV (KMG-IV): sequencing the most valuable type-strain genomes for metagenomic binning, comparative biology and taxonomic classification.</title>
        <authorList>
            <person name="Goeker M."/>
        </authorList>
    </citation>
    <scope>NUCLEOTIDE SEQUENCE</scope>
    <source>
        <strain evidence="1">DSM 26174</strain>
    </source>
</reference>
<organism evidence="1 2">
    <name type="scientific">Aureibacter tunicatorum</name>
    <dbReference type="NCBI Taxonomy" id="866807"/>
    <lineage>
        <taxon>Bacteria</taxon>
        <taxon>Pseudomonadati</taxon>
        <taxon>Bacteroidota</taxon>
        <taxon>Cytophagia</taxon>
        <taxon>Cytophagales</taxon>
        <taxon>Persicobacteraceae</taxon>
        <taxon>Aureibacter</taxon>
    </lineage>
</organism>
<sequence>MSVSREINIRLLSNKIFSDLIDGLVGQRWIFGVNNEITTLKSDDTDDFDFVGFRNFIDAKQIWDKRERNGVFNNLALWDSKSKETLNIICTVLSEKHPEYNYHYDLSIMIGIGQRIVGANRSTDFRFYLNELLPKLISLDCYICEVKCHDFDC</sequence>
<gene>
    <name evidence="1" type="ORF">HNQ88_001610</name>
</gene>
<evidence type="ECO:0000313" key="2">
    <source>
        <dbReference type="Proteomes" id="UP001185092"/>
    </source>
</evidence>
<dbReference type="RefSeq" id="WP_309938083.1">
    <property type="nucleotide sequence ID" value="NZ_AP025305.1"/>
</dbReference>
<evidence type="ECO:0000313" key="1">
    <source>
        <dbReference type="EMBL" id="MDR6238573.1"/>
    </source>
</evidence>
<dbReference type="EMBL" id="JAVDQD010000002">
    <property type="protein sequence ID" value="MDR6238573.1"/>
    <property type="molecule type" value="Genomic_DNA"/>
</dbReference>
<dbReference type="Proteomes" id="UP001185092">
    <property type="component" value="Unassembled WGS sequence"/>
</dbReference>
<comment type="caution">
    <text evidence="1">The sequence shown here is derived from an EMBL/GenBank/DDBJ whole genome shotgun (WGS) entry which is preliminary data.</text>
</comment>
<dbReference type="AlphaFoldDB" id="A0AAE4BS74"/>
<name>A0AAE4BS74_9BACT</name>
<proteinExistence type="predicted"/>
<protein>
    <submittedName>
        <fullName evidence="1">Uncharacterized protein</fullName>
    </submittedName>
</protein>
<keyword evidence="2" id="KW-1185">Reference proteome</keyword>
<accession>A0AAE4BS74</accession>